<evidence type="ECO:0000256" key="3">
    <source>
        <dbReference type="ARBA" id="ARBA00022679"/>
    </source>
</evidence>
<evidence type="ECO:0000256" key="6">
    <source>
        <dbReference type="SAM" id="MobiDB-lite"/>
    </source>
</evidence>
<comment type="caution">
    <text evidence="8">The sequence shown here is derived from an EMBL/GenBank/DDBJ whole genome shotgun (WGS) entry which is preliminary data.</text>
</comment>
<dbReference type="AlphaFoldDB" id="A0AAN7TWY4"/>
<feature type="region of interest" description="Disordered" evidence="6">
    <location>
        <begin position="1"/>
        <end position="21"/>
    </location>
</feature>
<keyword evidence="5" id="KW-0175">Coiled coil</keyword>
<evidence type="ECO:0000313" key="8">
    <source>
        <dbReference type="EMBL" id="KAK5577198.1"/>
    </source>
</evidence>
<keyword evidence="2 4" id="KW-0489">Methyltransferase</keyword>
<dbReference type="PANTHER" id="PTHR22809:SF5">
    <property type="entry name" value="TRNA N(3)-METHYLCYTIDINE METHYLTRANSFERASE METTL6"/>
    <property type="match status" value="1"/>
</dbReference>
<dbReference type="EMBL" id="JAVFKY010000004">
    <property type="protein sequence ID" value="KAK5577198.1"/>
    <property type="molecule type" value="Genomic_DNA"/>
</dbReference>
<dbReference type="GO" id="GO:0008757">
    <property type="term" value="F:S-adenosylmethionine-dependent methyltransferase activity"/>
    <property type="evidence" value="ECO:0007669"/>
    <property type="project" value="UniProtKB-ARBA"/>
</dbReference>
<evidence type="ECO:0000259" key="7">
    <source>
        <dbReference type="Pfam" id="PF08242"/>
    </source>
</evidence>
<dbReference type="CDD" id="cd02440">
    <property type="entry name" value="AdoMet_MTases"/>
    <property type="match status" value="1"/>
</dbReference>
<dbReference type="SUPFAM" id="SSF53335">
    <property type="entry name" value="S-adenosyl-L-methionine-dependent methyltransferases"/>
    <property type="match status" value="1"/>
</dbReference>
<dbReference type="EC" id="2.1.1.-" evidence="4"/>
<evidence type="ECO:0000256" key="2">
    <source>
        <dbReference type="ARBA" id="ARBA00022603"/>
    </source>
</evidence>
<keyword evidence="9" id="KW-1185">Reference proteome</keyword>
<protein>
    <recommendedName>
        <fullName evidence="4">tRNA N(3)-methylcytidine methyltransferase</fullName>
        <ecNumber evidence="4">2.1.1.-</ecNumber>
    </recommendedName>
</protein>
<dbReference type="Gene3D" id="3.40.50.150">
    <property type="entry name" value="Vaccinia Virus protein VP39"/>
    <property type="match status" value="1"/>
</dbReference>
<sequence>MSNITSDNRDNNDNDIEPTVGSKRSWTDVNYKFCNDKEKQVVEEIQTETSWADVDWDSVRESVCIAKSITEKETDMIGEDDKNHHEANAMDYWDKFYKKNQNKFFKDRTYLHLEFPELNPLNITRDETFIFFEDDEEQQNGGSNNNENNLYQDKDDLEKQEKEREKKMANLLSKNVNVKELKDRWIKETDQLVNDDSKKLTVLEIGCGTGATVYPLLKLNPEKYFYVFDFSPHAVNLVKSNSLYNEEKLKAFVCDIATEQIPTSIVKDNSIDMMLMIFVLSAISRDKMHAVATSLFKSLKPGGVLYIRDYGLYDMTQLRFISKKGKKIDENFYLRADGTRTYFFTTQILSEIFEAAGFKTLVSKYDTRELRNRKRMISMYRVWVRGKFMKPLDTENTDNNSKILSLYNEPTTTSLTTTTTTTTTTSTE</sequence>
<reference evidence="8 9" key="1">
    <citation type="submission" date="2023-11" db="EMBL/GenBank/DDBJ databases">
        <title>Dfirmibasis_genome.</title>
        <authorList>
            <person name="Edelbroek B."/>
            <person name="Kjellin J."/>
            <person name="Jerlstrom-Hultqvist J."/>
            <person name="Soderbom F."/>
        </authorList>
    </citation>
    <scope>NUCLEOTIDE SEQUENCE [LARGE SCALE GENOMIC DNA]</scope>
    <source>
        <strain evidence="8 9">TNS-C-14</strain>
    </source>
</reference>
<dbReference type="PIRSF" id="PIRSF037755">
    <property type="entry name" value="Mettl2_prd"/>
    <property type="match status" value="1"/>
</dbReference>
<proteinExistence type="inferred from homology"/>
<dbReference type="Proteomes" id="UP001344447">
    <property type="component" value="Unassembled WGS sequence"/>
</dbReference>
<feature type="domain" description="Methyltransferase type 12" evidence="7">
    <location>
        <begin position="203"/>
        <end position="305"/>
    </location>
</feature>
<dbReference type="PANTHER" id="PTHR22809">
    <property type="entry name" value="METHYLTRANSFERASE-RELATED"/>
    <property type="match status" value="1"/>
</dbReference>
<organism evidence="8 9">
    <name type="scientific">Dictyostelium firmibasis</name>
    <dbReference type="NCBI Taxonomy" id="79012"/>
    <lineage>
        <taxon>Eukaryota</taxon>
        <taxon>Amoebozoa</taxon>
        <taxon>Evosea</taxon>
        <taxon>Eumycetozoa</taxon>
        <taxon>Dictyostelia</taxon>
        <taxon>Dictyosteliales</taxon>
        <taxon>Dictyosteliaceae</taxon>
        <taxon>Dictyostelium</taxon>
    </lineage>
</organism>
<dbReference type="InterPro" id="IPR029063">
    <property type="entry name" value="SAM-dependent_MTases_sf"/>
</dbReference>
<gene>
    <name evidence="8" type="ORF">RB653_002138</name>
</gene>
<feature type="coiled-coil region" evidence="5">
    <location>
        <begin position="147"/>
        <end position="174"/>
    </location>
</feature>
<evidence type="ECO:0000256" key="5">
    <source>
        <dbReference type="SAM" id="Coils"/>
    </source>
</evidence>
<dbReference type="Pfam" id="PF08242">
    <property type="entry name" value="Methyltransf_12"/>
    <property type="match status" value="1"/>
</dbReference>
<comment type="similarity">
    <text evidence="1 4">Belongs to the methyltransferase superfamily. METL family.</text>
</comment>
<evidence type="ECO:0000256" key="4">
    <source>
        <dbReference type="PIRNR" id="PIRNR037755"/>
    </source>
</evidence>
<dbReference type="InterPro" id="IPR013217">
    <property type="entry name" value="Methyltransf_12"/>
</dbReference>
<accession>A0AAN7TWY4</accession>
<dbReference type="GO" id="GO:0008173">
    <property type="term" value="F:RNA methyltransferase activity"/>
    <property type="evidence" value="ECO:0007669"/>
    <property type="project" value="UniProtKB-ARBA"/>
</dbReference>
<comment type="function">
    <text evidence="4">S-adenosyl-L-methionine-dependent methyltransferase.</text>
</comment>
<evidence type="ECO:0000313" key="9">
    <source>
        <dbReference type="Proteomes" id="UP001344447"/>
    </source>
</evidence>
<dbReference type="InterPro" id="IPR026113">
    <property type="entry name" value="METTL2/6/8-like"/>
</dbReference>
<keyword evidence="3 4" id="KW-0808">Transferase</keyword>
<name>A0AAN7TWY4_9MYCE</name>
<dbReference type="GO" id="GO:0032259">
    <property type="term" value="P:methylation"/>
    <property type="evidence" value="ECO:0007669"/>
    <property type="project" value="UniProtKB-KW"/>
</dbReference>
<evidence type="ECO:0000256" key="1">
    <source>
        <dbReference type="ARBA" id="ARBA00009725"/>
    </source>
</evidence>